<sequence>MKFFFSIGAVLLPFAALVSGVELNADDEASIKEATAKYAHGLMSLYKNNATDTPETEIGIFPKPLYWWEAGAAWGAMVEYTQLTGDESYVGTLQQALVANYGPENDIILPWKKDQEGNDDQAFWALAIMSALEYQFPEPSKAPAKYLEVAENSFKNIVSRWDTTSCNGGLKWQIYPENAYGYNYKNTISNGATFALAARLARYTGKQEYADWAVKLWDWTKAVGLISDKYEVYDGTGDKENCTKKDETQWSYNIGILLHGAAAMYDFTKQSATWKTHTSGLLDHTTTFFGPYDNATGIMFEVACETGETGRICNLDQQSFKAYLSRFMAKTAILAPFTKDRITKLLKTSALAAAKSCSGGPDGATCGSRWYTGGWDGTSGVGQQLCALEVTQALLTIKNSVVPATSGDEKPEPVSSSATPSSSKAPASSSISIAFSLDLTTTSASEASPTSEASPVKETDAISSSTPSGSQATGTPDDTLTGGFVYPSASSTAKGNASAPLSSKANTPGPSSTSNPVPTSKPGGNFNELPQNGTSVCTCTPSSTTTIYVPYTSAPAPPVSVAVSVPAPVPSGNATVPSVPPTTTSGTPAEFTGAAVNVKTTTVSVLGAAAIAVLCGLF</sequence>
<evidence type="ECO:0000256" key="7">
    <source>
        <dbReference type="ARBA" id="ARBA00023136"/>
    </source>
</evidence>
<keyword evidence="7" id="KW-0472">Membrane</keyword>
<keyword evidence="8" id="KW-0325">Glycoprotein</keyword>
<dbReference type="AlphaFoldDB" id="A0A6A5WNX2"/>
<feature type="region of interest" description="Disordered" evidence="10">
    <location>
        <begin position="403"/>
        <end position="427"/>
    </location>
</feature>
<feature type="compositionally biased region" description="Polar residues" evidence="10">
    <location>
        <begin position="461"/>
        <end position="478"/>
    </location>
</feature>
<dbReference type="InterPro" id="IPR005198">
    <property type="entry name" value="Glyco_hydro_76"/>
</dbReference>
<feature type="compositionally biased region" description="Low complexity" evidence="10">
    <location>
        <begin position="415"/>
        <end position="427"/>
    </location>
</feature>
<dbReference type="GO" id="GO:0012505">
    <property type="term" value="C:endomembrane system"/>
    <property type="evidence" value="ECO:0007669"/>
    <property type="project" value="UniProtKB-SubCell"/>
</dbReference>
<feature type="signal peptide" evidence="11">
    <location>
        <begin position="1"/>
        <end position="20"/>
    </location>
</feature>
<evidence type="ECO:0000256" key="1">
    <source>
        <dbReference type="ARBA" id="ARBA00001452"/>
    </source>
</evidence>
<dbReference type="Gene3D" id="1.50.10.20">
    <property type="match status" value="1"/>
</dbReference>
<dbReference type="GO" id="GO:0009272">
    <property type="term" value="P:fungal-type cell wall biogenesis"/>
    <property type="evidence" value="ECO:0007669"/>
    <property type="project" value="TreeGrafter"/>
</dbReference>
<dbReference type="GO" id="GO:0016052">
    <property type="term" value="P:carbohydrate catabolic process"/>
    <property type="evidence" value="ECO:0007669"/>
    <property type="project" value="InterPro"/>
</dbReference>
<evidence type="ECO:0000256" key="9">
    <source>
        <dbReference type="ARBA" id="ARBA00023295"/>
    </source>
</evidence>
<dbReference type="PANTHER" id="PTHR12145:SF36">
    <property type="entry name" value="MANNAN ENDO-1,6-ALPHA-MANNOSIDASE DCW1"/>
    <property type="match status" value="1"/>
</dbReference>
<dbReference type="GO" id="GO:0008496">
    <property type="term" value="F:mannan endo-1,6-alpha-mannosidase activity"/>
    <property type="evidence" value="ECO:0007669"/>
    <property type="project" value="UniProtKB-EC"/>
</dbReference>
<keyword evidence="9" id="KW-0326">Glycosidase</keyword>
<keyword evidence="5 11" id="KW-0732">Signal</keyword>
<dbReference type="FunFam" id="1.50.10.20:FF:000006">
    <property type="entry name" value="Mannan endo-1,6-alpha-mannosidase"/>
    <property type="match status" value="1"/>
</dbReference>
<feature type="chain" id="PRO_5025475247" description="mannan endo-1,6-alpha-mannosidase" evidence="11">
    <location>
        <begin position="21"/>
        <end position="618"/>
    </location>
</feature>
<dbReference type="Pfam" id="PF03663">
    <property type="entry name" value="Glyco_hydro_76"/>
    <property type="match status" value="1"/>
</dbReference>
<dbReference type="PANTHER" id="PTHR12145">
    <property type="entry name" value="MANNAN ENDO-1,6-ALPHA-MANNOSIDASE DCW1"/>
    <property type="match status" value="1"/>
</dbReference>
<evidence type="ECO:0000256" key="4">
    <source>
        <dbReference type="ARBA" id="ARBA00012350"/>
    </source>
</evidence>
<evidence type="ECO:0000256" key="5">
    <source>
        <dbReference type="ARBA" id="ARBA00022729"/>
    </source>
</evidence>
<evidence type="ECO:0000256" key="10">
    <source>
        <dbReference type="SAM" id="MobiDB-lite"/>
    </source>
</evidence>
<protein>
    <recommendedName>
        <fullName evidence="4">mannan endo-1,6-alpha-mannosidase</fullName>
        <ecNumber evidence="4">3.2.1.101</ecNumber>
    </recommendedName>
</protein>
<evidence type="ECO:0000313" key="13">
    <source>
        <dbReference type="Proteomes" id="UP000799779"/>
    </source>
</evidence>
<feature type="compositionally biased region" description="Low complexity" evidence="10">
    <location>
        <begin position="442"/>
        <end position="454"/>
    </location>
</feature>
<keyword evidence="6 12" id="KW-0378">Hydrolase</keyword>
<feature type="compositionally biased region" description="Polar residues" evidence="10">
    <location>
        <begin position="488"/>
        <end position="518"/>
    </location>
</feature>
<evidence type="ECO:0000256" key="2">
    <source>
        <dbReference type="ARBA" id="ARBA00004308"/>
    </source>
</evidence>
<comment type="catalytic activity">
    <reaction evidence="1">
        <text>Random hydrolysis of (1-&gt;6)-alpha-D-mannosidic linkages in unbranched (1-&gt;6)-mannans.</text>
        <dbReference type="EC" id="3.2.1.101"/>
    </reaction>
</comment>
<keyword evidence="13" id="KW-1185">Reference proteome</keyword>
<evidence type="ECO:0000256" key="11">
    <source>
        <dbReference type="SAM" id="SignalP"/>
    </source>
</evidence>
<comment type="similarity">
    <text evidence="3">Belongs to the glycosyl hydrolase 76 family.</text>
</comment>
<evidence type="ECO:0000256" key="6">
    <source>
        <dbReference type="ARBA" id="ARBA00022801"/>
    </source>
</evidence>
<proteinExistence type="inferred from homology"/>
<dbReference type="SUPFAM" id="SSF48208">
    <property type="entry name" value="Six-hairpin glycosidases"/>
    <property type="match status" value="1"/>
</dbReference>
<evidence type="ECO:0000313" key="12">
    <source>
        <dbReference type="EMBL" id="KAF2001881.1"/>
    </source>
</evidence>
<dbReference type="EMBL" id="ML977580">
    <property type="protein sequence ID" value="KAF2001881.1"/>
    <property type="molecule type" value="Genomic_DNA"/>
</dbReference>
<feature type="region of interest" description="Disordered" evidence="10">
    <location>
        <begin position="442"/>
        <end position="530"/>
    </location>
</feature>
<accession>A0A6A5WNX2</accession>
<reference evidence="12" key="1">
    <citation type="journal article" date="2020" name="Stud. Mycol.">
        <title>101 Dothideomycetes genomes: a test case for predicting lifestyles and emergence of pathogens.</title>
        <authorList>
            <person name="Haridas S."/>
            <person name="Albert R."/>
            <person name="Binder M."/>
            <person name="Bloem J."/>
            <person name="Labutti K."/>
            <person name="Salamov A."/>
            <person name="Andreopoulos B."/>
            <person name="Baker S."/>
            <person name="Barry K."/>
            <person name="Bills G."/>
            <person name="Bluhm B."/>
            <person name="Cannon C."/>
            <person name="Castanera R."/>
            <person name="Culley D."/>
            <person name="Daum C."/>
            <person name="Ezra D."/>
            <person name="Gonzalez J."/>
            <person name="Henrissat B."/>
            <person name="Kuo A."/>
            <person name="Liang C."/>
            <person name="Lipzen A."/>
            <person name="Lutzoni F."/>
            <person name="Magnuson J."/>
            <person name="Mondo S."/>
            <person name="Nolan M."/>
            <person name="Ohm R."/>
            <person name="Pangilinan J."/>
            <person name="Park H.-J."/>
            <person name="Ramirez L."/>
            <person name="Alfaro M."/>
            <person name="Sun H."/>
            <person name="Tritt A."/>
            <person name="Yoshinaga Y."/>
            <person name="Zwiers L.-H."/>
            <person name="Turgeon B."/>
            <person name="Goodwin S."/>
            <person name="Spatafora J."/>
            <person name="Crous P."/>
            <person name="Grigoriev I."/>
        </authorList>
    </citation>
    <scope>NUCLEOTIDE SEQUENCE</scope>
    <source>
        <strain evidence="12">CBS 123094</strain>
    </source>
</reference>
<name>A0A6A5WNX2_9PLEO</name>
<dbReference type="EC" id="3.2.1.101" evidence="4"/>
<evidence type="ECO:0000256" key="3">
    <source>
        <dbReference type="ARBA" id="ARBA00009699"/>
    </source>
</evidence>
<dbReference type="Proteomes" id="UP000799779">
    <property type="component" value="Unassembled WGS sequence"/>
</dbReference>
<gene>
    <name evidence="12" type="ORF">P154DRAFT_154751</name>
</gene>
<evidence type="ECO:0000256" key="8">
    <source>
        <dbReference type="ARBA" id="ARBA00023180"/>
    </source>
</evidence>
<dbReference type="OrthoDB" id="4187847at2759"/>
<dbReference type="InterPro" id="IPR008928">
    <property type="entry name" value="6-hairpin_glycosidase_sf"/>
</dbReference>
<comment type="subcellular location">
    <subcellularLocation>
        <location evidence="2">Endomembrane system</location>
    </subcellularLocation>
</comment>
<dbReference type="InterPro" id="IPR014480">
    <property type="entry name" value="Mannan-1_6-alpha_mannosidase"/>
</dbReference>
<organism evidence="12 13">
    <name type="scientific">Amniculicola lignicola CBS 123094</name>
    <dbReference type="NCBI Taxonomy" id="1392246"/>
    <lineage>
        <taxon>Eukaryota</taxon>
        <taxon>Fungi</taxon>
        <taxon>Dikarya</taxon>
        <taxon>Ascomycota</taxon>
        <taxon>Pezizomycotina</taxon>
        <taxon>Dothideomycetes</taxon>
        <taxon>Pleosporomycetidae</taxon>
        <taxon>Pleosporales</taxon>
        <taxon>Amniculicolaceae</taxon>
        <taxon>Amniculicola</taxon>
    </lineage>
</organism>